<dbReference type="PANTHER" id="PTHR21198">
    <property type="entry name" value="GLUTAMATE RACEMASE"/>
    <property type="match status" value="1"/>
</dbReference>
<dbReference type="InterPro" id="IPR001920">
    <property type="entry name" value="Asp/Glu_race"/>
</dbReference>
<dbReference type="PANTHER" id="PTHR21198:SF9">
    <property type="entry name" value="ASPARTATE RACEMASE"/>
    <property type="match status" value="1"/>
</dbReference>
<sequence>MNIQAAGISDLSISMLFHTLNYPPLGIGDRNLHRTSKKSNTSSMQLSSSVVQRTESKNPPKKSRKISGTFPGNTVGIIGGVSVFSTLIFLEKLIWWSSRDGENRVPFILTSDPSIKRETQTNFASSSSPFNGEVGGGLEMDKDFLVENLRRKKNFLEKSGVHCIVMPCHVSNAWHKEISEGCSLPFLHLGECVAKELKEANFKPIQAGSNVSIGVIGTNATLTAGFYQEKLQAQGFQVELPDTATMEHIITPAINALNRKDMEGAQNLLRIGIQILLVRAVNAVVLASDEFQGLLPHDDPLLKKCFDPMDALARSTIRWAKESTSTNKKKYKRNLG</sequence>
<dbReference type="InterPro" id="IPR015942">
    <property type="entry name" value="Asp/Glu/hydantoin_racemase"/>
</dbReference>
<dbReference type="EMBL" id="BSYO01000032">
    <property type="protein sequence ID" value="GMH27325.1"/>
    <property type="molecule type" value="Genomic_DNA"/>
</dbReference>
<evidence type="ECO:0008006" key="5">
    <source>
        <dbReference type="Google" id="ProtNLM"/>
    </source>
</evidence>
<evidence type="ECO:0000256" key="2">
    <source>
        <dbReference type="SAM" id="MobiDB-lite"/>
    </source>
</evidence>
<proteinExistence type="predicted"/>
<dbReference type="SUPFAM" id="SSF53681">
    <property type="entry name" value="Aspartate/glutamate racemase"/>
    <property type="match status" value="2"/>
</dbReference>
<evidence type="ECO:0000313" key="3">
    <source>
        <dbReference type="EMBL" id="GMH27325.1"/>
    </source>
</evidence>
<protein>
    <recommendedName>
        <fullName evidence="5">Aspartate racemase</fullName>
    </recommendedName>
</protein>
<accession>A0AAD3TD36</accession>
<evidence type="ECO:0000256" key="1">
    <source>
        <dbReference type="ARBA" id="ARBA00023235"/>
    </source>
</evidence>
<keyword evidence="1" id="KW-0413">Isomerase</keyword>
<dbReference type="Pfam" id="PF01177">
    <property type="entry name" value="Asp_Glu_race"/>
    <property type="match status" value="1"/>
</dbReference>
<comment type="caution">
    <text evidence="3">The sequence shown here is derived from an EMBL/GenBank/DDBJ whole genome shotgun (WGS) entry which is preliminary data.</text>
</comment>
<keyword evidence="4" id="KW-1185">Reference proteome</keyword>
<dbReference type="AlphaFoldDB" id="A0AAD3TD36"/>
<feature type="compositionally biased region" description="Polar residues" evidence="2">
    <location>
        <begin position="38"/>
        <end position="53"/>
    </location>
</feature>
<organism evidence="3 4">
    <name type="scientific">Nepenthes gracilis</name>
    <name type="common">Slender pitcher plant</name>
    <dbReference type="NCBI Taxonomy" id="150966"/>
    <lineage>
        <taxon>Eukaryota</taxon>
        <taxon>Viridiplantae</taxon>
        <taxon>Streptophyta</taxon>
        <taxon>Embryophyta</taxon>
        <taxon>Tracheophyta</taxon>
        <taxon>Spermatophyta</taxon>
        <taxon>Magnoliopsida</taxon>
        <taxon>eudicotyledons</taxon>
        <taxon>Gunneridae</taxon>
        <taxon>Pentapetalae</taxon>
        <taxon>Caryophyllales</taxon>
        <taxon>Nepenthaceae</taxon>
        <taxon>Nepenthes</taxon>
    </lineage>
</organism>
<dbReference type="Proteomes" id="UP001279734">
    <property type="component" value="Unassembled WGS sequence"/>
</dbReference>
<reference evidence="3" key="1">
    <citation type="submission" date="2023-05" db="EMBL/GenBank/DDBJ databases">
        <title>Nepenthes gracilis genome sequencing.</title>
        <authorList>
            <person name="Fukushima K."/>
        </authorList>
    </citation>
    <scope>NUCLEOTIDE SEQUENCE</scope>
    <source>
        <strain evidence="3">SING2019-196</strain>
    </source>
</reference>
<gene>
    <name evidence="3" type="ORF">Nepgr_029168</name>
</gene>
<name>A0AAD3TD36_NEPGR</name>
<dbReference type="Gene3D" id="3.40.50.1860">
    <property type="match status" value="2"/>
</dbReference>
<dbReference type="GO" id="GO:0047661">
    <property type="term" value="F:amino-acid racemase activity"/>
    <property type="evidence" value="ECO:0007669"/>
    <property type="project" value="InterPro"/>
</dbReference>
<feature type="region of interest" description="Disordered" evidence="2">
    <location>
        <begin position="31"/>
        <end position="69"/>
    </location>
</feature>
<evidence type="ECO:0000313" key="4">
    <source>
        <dbReference type="Proteomes" id="UP001279734"/>
    </source>
</evidence>